<gene>
    <name evidence="6" type="ORF">P8V03_02690</name>
</gene>
<accession>A0ABU4JPH9</accession>
<dbReference type="PANTHER" id="PTHR42798:SF7">
    <property type="entry name" value="ALPHA-D-RIBOSE 1-METHYLPHOSPHONATE 5-TRIPHOSPHATE SYNTHASE SUBUNIT PHNL"/>
    <property type="match status" value="1"/>
</dbReference>
<organism evidence="6 7">
    <name type="scientific">Clostridium tanneri</name>
    <dbReference type="NCBI Taxonomy" id="3037988"/>
    <lineage>
        <taxon>Bacteria</taxon>
        <taxon>Bacillati</taxon>
        <taxon>Bacillota</taxon>
        <taxon>Clostridia</taxon>
        <taxon>Eubacteriales</taxon>
        <taxon>Clostridiaceae</taxon>
        <taxon>Clostridium</taxon>
    </lineage>
</organism>
<dbReference type="Proteomes" id="UP001281656">
    <property type="component" value="Unassembled WGS sequence"/>
</dbReference>
<dbReference type="InterPro" id="IPR017911">
    <property type="entry name" value="MacB-like_ATP-bd"/>
</dbReference>
<feature type="domain" description="ABC transporter" evidence="5">
    <location>
        <begin position="4"/>
        <end position="245"/>
    </location>
</feature>
<evidence type="ECO:0000256" key="2">
    <source>
        <dbReference type="ARBA" id="ARBA00022448"/>
    </source>
</evidence>
<comment type="similarity">
    <text evidence="1">Belongs to the ABC transporter superfamily.</text>
</comment>
<dbReference type="Gene3D" id="3.40.50.300">
    <property type="entry name" value="P-loop containing nucleotide triphosphate hydrolases"/>
    <property type="match status" value="1"/>
</dbReference>
<keyword evidence="3" id="KW-0547">Nucleotide-binding</keyword>
<dbReference type="CDD" id="cd03255">
    <property type="entry name" value="ABC_MJ0796_LolCDE_FtsE"/>
    <property type="match status" value="1"/>
</dbReference>
<dbReference type="InterPro" id="IPR003593">
    <property type="entry name" value="AAA+_ATPase"/>
</dbReference>
<dbReference type="Pfam" id="PF00005">
    <property type="entry name" value="ABC_tran"/>
    <property type="match status" value="1"/>
</dbReference>
<keyword evidence="2" id="KW-0813">Transport</keyword>
<dbReference type="SUPFAM" id="SSF52540">
    <property type="entry name" value="P-loop containing nucleoside triphosphate hydrolases"/>
    <property type="match status" value="1"/>
</dbReference>
<dbReference type="EMBL" id="JARUJP010000002">
    <property type="protein sequence ID" value="MDW8800059.1"/>
    <property type="molecule type" value="Genomic_DNA"/>
</dbReference>
<dbReference type="PROSITE" id="PS50893">
    <property type="entry name" value="ABC_TRANSPORTER_2"/>
    <property type="match status" value="1"/>
</dbReference>
<keyword evidence="4 6" id="KW-0067">ATP-binding</keyword>
<comment type="caution">
    <text evidence="6">The sequence shown here is derived from an EMBL/GenBank/DDBJ whole genome shotgun (WGS) entry which is preliminary data.</text>
</comment>
<sequence length="270" mass="29936">MPVLEAKNITKIYGDNRGTMQVKALDKFSISIEEGEFVGVMGPSGSGKTTLLNILATIDTPSTGELLISEINPAKLREKEVAFFRRKQLGFIFQDFNLLDSLSIEENIILPLVLDKVGVKEIEKRVQDIAEVLNIKDILLKRPYEVSGGQQQRAACARALIHNPSIILADEPTGNLDSKASQDVMEALRNLNEQKKATIMMVTHDPFTASFCQRIVMIKDGKYFLEIVNGGKRQVFFKEIIDSLSLIGGRTTDNYSIQGGNIGGNYNDLK</sequence>
<name>A0ABU4JPH9_9CLOT</name>
<evidence type="ECO:0000256" key="1">
    <source>
        <dbReference type="ARBA" id="ARBA00005417"/>
    </source>
</evidence>
<dbReference type="PANTHER" id="PTHR42798">
    <property type="entry name" value="LIPOPROTEIN-RELEASING SYSTEM ATP-BINDING PROTEIN LOLD"/>
    <property type="match status" value="1"/>
</dbReference>
<dbReference type="InterPro" id="IPR003439">
    <property type="entry name" value="ABC_transporter-like_ATP-bd"/>
</dbReference>
<protein>
    <submittedName>
        <fullName evidence="6">ABC transporter ATP-binding protein</fullName>
    </submittedName>
</protein>
<keyword evidence="7" id="KW-1185">Reference proteome</keyword>
<dbReference type="GO" id="GO:0005524">
    <property type="term" value="F:ATP binding"/>
    <property type="evidence" value="ECO:0007669"/>
    <property type="project" value="UniProtKB-KW"/>
</dbReference>
<evidence type="ECO:0000313" key="7">
    <source>
        <dbReference type="Proteomes" id="UP001281656"/>
    </source>
</evidence>
<evidence type="ECO:0000256" key="4">
    <source>
        <dbReference type="ARBA" id="ARBA00022840"/>
    </source>
</evidence>
<proteinExistence type="inferred from homology"/>
<dbReference type="RefSeq" id="WP_318796776.1">
    <property type="nucleotide sequence ID" value="NZ_JARUJP010000002.1"/>
</dbReference>
<dbReference type="InterPro" id="IPR027417">
    <property type="entry name" value="P-loop_NTPase"/>
</dbReference>
<dbReference type="SMART" id="SM00382">
    <property type="entry name" value="AAA"/>
    <property type="match status" value="1"/>
</dbReference>
<evidence type="ECO:0000313" key="6">
    <source>
        <dbReference type="EMBL" id="MDW8800059.1"/>
    </source>
</evidence>
<evidence type="ECO:0000259" key="5">
    <source>
        <dbReference type="PROSITE" id="PS50893"/>
    </source>
</evidence>
<evidence type="ECO:0000256" key="3">
    <source>
        <dbReference type="ARBA" id="ARBA00022741"/>
    </source>
</evidence>
<reference evidence="6 7" key="1">
    <citation type="submission" date="2023-04" db="EMBL/GenBank/DDBJ databases">
        <title>Clostridium tannerae sp. nov., isolated from the fecal material of an alpaca.</title>
        <authorList>
            <person name="Miller S."/>
            <person name="Hendry M."/>
            <person name="King J."/>
            <person name="Sankaranarayanan K."/>
            <person name="Lawson P.A."/>
        </authorList>
    </citation>
    <scope>NUCLEOTIDE SEQUENCE [LARGE SCALE GENOMIC DNA]</scope>
    <source>
        <strain evidence="6 7">A1-XYC3</strain>
    </source>
</reference>